<name>A0A0M0BN15_9ARCH</name>
<evidence type="ECO:0000259" key="1">
    <source>
        <dbReference type="Pfam" id="PF01037"/>
    </source>
</evidence>
<organism evidence="2 3">
    <name type="scientific">miscellaneous Crenarchaeota group-1 archaeon SG8-32-1</name>
    <dbReference type="NCBI Taxonomy" id="1685124"/>
    <lineage>
        <taxon>Archaea</taxon>
        <taxon>Candidatus Bathyarchaeota</taxon>
        <taxon>MCG-1</taxon>
    </lineage>
</organism>
<dbReference type="Gene3D" id="3.30.70.920">
    <property type="match status" value="1"/>
</dbReference>
<gene>
    <name evidence="2" type="ORF">AC477_05595</name>
</gene>
<sequence length="84" mass="9538">MPSAYVMFNVSSGSEDLILEKLRSIPEVQEACFSYGIYDLVVKIKTDSMEQLKELVSHRLRTMTNVISTLTLIQVEQTKIIVNT</sequence>
<feature type="domain" description="Transcription regulator AsnC/Lrp ligand binding" evidence="1">
    <location>
        <begin position="6"/>
        <end position="76"/>
    </location>
</feature>
<evidence type="ECO:0000313" key="3">
    <source>
        <dbReference type="Proteomes" id="UP000037237"/>
    </source>
</evidence>
<dbReference type="InterPro" id="IPR019887">
    <property type="entry name" value="Tscrpt_reg_AsnC/Lrp_C"/>
</dbReference>
<reference evidence="2 3" key="1">
    <citation type="submission" date="2015-06" db="EMBL/GenBank/DDBJ databases">
        <title>New insights into the roles of widespread benthic archaea in carbon and nitrogen cycling.</title>
        <authorList>
            <person name="Lazar C.S."/>
            <person name="Baker B.J."/>
            <person name="Seitz K.W."/>
            <person name="Hyde A.S."/>
            <person name="Dick G.J."/>
            <person name="Hinrichs K.-U."/>
            <person name="Teske A.P."/>
        </authorList>
    </citation>
    <scope>NUCLEOTIDE SEQUENCE [LARGE SCALE GENOMIC DNA]</scope>
    <source>
        <strain evidence="2">SG8-32-1</strain>
    </source>
</reference>
<dbReference type="AlphaFoldDB" id="A0A0M0BN15"/>
<evidence type="ECO:0000313" key="2">
    <source>
        <dbReference type="EMBL" id="KON29721.1"/>
    </source>
</evidence>
<proteinExistence type="predicted"/>
<dbReference type="Proteomes" id="UP000037237">
    <property type="component" value="Unassembled WGS sequence"/>
</dbReference>
<dbReference type="InterPro" id="IPR011008">
    <property type="entry name" value="Dimeric_a/b-barrel"/>
</dbReference>
<dbReference type="EMBL" id="LFWU01000146">
    <property type="protein sequence ID" value="KON29721.1"/>
    <property type="molecule type" value="Genomic_DNA"/>
</dbReference>
<dbReference type="Pfam" id="PF01037">
    <property type="entry name" value="AsnC_trans_reg"/>
    <property type="match status" value="1"/>
</dbReference>
<comment type="caution">
    <text evidence="2">The sequence shown here is derived from an EMBL/GenBank/DDBJ whole genome shotgun (WGS) entry which is preliminary data.</text>
</comment>
<dbReference type="SUPFAM" id="SSF54909">
    <property type="entry name" value="Dimeric alpha+beta barrel"/>
    <property type="match status" value="1"/>
</dbReference>
<protein>
    <recommendedName>
        <fullName evidence="1">Transcription regulator AsnC/Lrp ligand binding domain-containing protein</fullName>
    </recommendedName>
</protein>
<accession>A0A0M0BN15</accession>